<dbReference type="PANTHER" id="PTHR30024:SF46">
    <property type="entry name" value="ABC TRANSPORTER, SUBSTRATE-BINDING LIPOPROTEIN"/>
    <property type="match status" value="1"/>
</dbReference>
<keyword evidence="3" id="KW-1185">Reference proteome</keyword>
<dbReference type="PIRSF" id="PIRSF027386">
    <property type="entry name" value="UCP027386_ABC_sbc_TM0202"/>
    <property type="match status" value="1"/>
</dbReference>
<evidence type="ECO:0000313" key="3">
    <source>
        <dbReference type="Proteomes" id="UP000008957"/>
    </source>
</evidence>
<dbReference type="Gene3D" id="3.40.190.10">
    <property type="entry name" value="Periplasmic binding protein-like II"/>
    <property type="match status" value="2"/>
</dbReference>
<dbReference type="SUPFAM" id="SSF53850">
    <property type="entry name" value="Periplasmic binding protein-like II"/>
    <property type="match status" value="1"/>
</dbReference>
<dbReference type="RefSeq" id="WP_015556610.1">
    <property type="nucleotide sequence ID" value="NZ_OZ209244.1"/>
</dbReference>
<dbReference type="Pfam" id="PF12974">
    <property type="entry name" value="Phosphonate-bd"/>
    <property type="match status" value="1"/>
</dbReference>
<dbReference type="KEGG" id="sbr:SY1_13790"/>
<sequence length="344" mass="36661">MKRKVSMKRRVAMGFFAWARAFAGLFVAAAVLAPLLAAPAHGAEAGGERPVRVLCLKGPTGMGLARLMEEAEAGRTENRYEFQLAVSPEDLMARFVQGAADVVAMPSNMAAILWNRTQGGVRVLSASTLGVLAVVEKGDAIHGMGDLRGRTILASGRGASPEYVLNFLLRSNGLEPGTDCKVEWLSEHAAVVAGLAAGKGDAALLPHPFVEAAAMKVKGLREALDLTEEWRRLDLGSELVMAVNAAGRDYVDSHGAEVAAFLREARSSAEWVNAHPAEAARFIVKHEVLEDAGIAERAIPRCGITALAGAEMRRALSGYLKVLFDADPRSVGGVLPDETFYYAR</sequence>
<organism evidence="2 3">
    <name type="scientific">Fretibacterium fastidiosum</name>
    <dbReference type="NCBI Taxonomy" id="651822"/>
    <lineage>
        <taxon>Bacteria</taxon>
        <taxon>Thermotogati</taxon>
        <taxon>Synergistota</taxon>
        <taxon>Synergistia</taxon>
        <taxon>Synergistales</taxon>
        <taxon>Aminobacteriaceae</taxon>
        <taxon>Fretibacterium</taxon>
    </lineage>
</organism>
<dbReference type="InterPro" id="IPR027024">
    <property type="entry name" value="UCP027386_ABC_sbc_TM0202"/>
</dbReference>
<reference evidence="3" key="1">
    <citation type="submission" date="2010-03" db="EMBL/GenBank/DDBJ databases">
        <title>The genome sequence of Synergistetes sp. SGP1.</title>
        <authorList>
            <consortium name="metaHIT consortium -- http://www.metahit.eu/"/>
            <person name="Pajon A."/>
            <person name="Turner K."/>
            <person name="Parkhill J."/>
            <person name="Wade W."/>
            <person name="Vartoukian S."/>
        </authorList>
    </citation>
    <scope>NUCLEOTIDE SEQUENCE [LARGE SCALE GENOMIC DNA]</scope>
    <source>
        <strain evidence="3">SGP1</strain>
    </source>
</reference>
<gene>
    <name evidence="2" type="ORF">SY1_13790</name>
</gene>
<dbReference type="AlphaFoldDB" id="A0AB94IXE2"/>
<dbReference type="Proteomes" id="UP000008957">
    <property type="component" value="Chromosome"/>
</dbReference>
<name>A0AB94IXE2_9BACT</name>
<reference evidence="2 3" key="2">
    <citation type="submission" date="2010-03" db="EMBL/GenBank/DDBJ databases">
        <authorList>
            <person name="Pajon A."/>
        </authorList>
    </citation>
    <scope>NUCLEOTIDE SEQUENCE [LARGE SCALE GENOMIC DNA]</scope>
    <source>
        <strain evidence="2 3">SGP1</strain>
    </source>
</reference>
<accession>A0AB94IXE2</accession>
<protein>
    <submittedName>
        <fullName evidence="2">ABC-type nitrate/sulfonate/bicarbonate transport systems, periplasmic components</fullName>
    </submittedName>
</protein>
<dbReference type="EMBL" id="FP929056">
    <property type="protein sequence ID" value="CBL28463.1"/>
    <property type="molecule type" value="Genomic_DNA"/>
</dbReference>
<evidence type="ECO:0000256" key="1">
    <source>
        <dbReference type="SAM" id="SignalP"/>
    </source>
</evidence>
<evidence type="ECO:0000313" key="2">
    <source>
        <dbReference type="EMBL" id="CBL28463.1"/>
    </source>
</evidence>
<keyword evidence="1" id="KW-0732">Signal</keyword>
<proteinExistence type="predicted"/>
<feature type="chain" id="PRO_5044506371" evidence="1">
    <location>
        <begin position="43"/>
        <end position="344"/>
    </location>
</feature>
<dbReference type="PANTHER" id="PTHR30024">
    <property type="entry name" value="ALIPHATIC SULFONATES-BINDING PROTEIN-RELATED"/>
    <property type="match status" value="1"/>
</dbReference>
<feature type="signal peptide" evidence="1">
    <location>
        <begin position="1"/>
        <end position="42"/>
    </location>
</feature>